<evidence type="ECO:0000256" key="1">
    <source>
        <dbReference type="SAM" id="Coils"/>
    </source>
</evidence>
<feature type="transmembrane region" description="Helical" evidence="2">
    <location>
        <begin position="313"/>
        <end position="336"/>
    </location>
</feature>
<gene>
    <name evidence="6" type="ORF">BFJ63_vAg16453</name>
</gene>
<organism evidence="6 7">
    <name type="scientific">Fusarium oxysporum f. sp. narcissi</name>
    <dbReference type="NCBI Taxonomy" id="451672"/>
    <lineage>
        <taxon>Eukaryota</taxon>
        <taxon>Fungi</taxon>
        <taxon>Dikarya</taxon>
        <taxon>Ascomycota</taxon>
        <taxon>Pezizomycotina</taxon>
        <taxon>Sordariomycetes</taxon>
        <taxon>Hypocreomycetidae</taxon>
        <taxon>Hypocreales</taxon>
        <taxon>Nectriaceae</taxon>
        <taxon>Fusarium</taxon>
        <taxon>Fusarium oxysporum species complex</taxon>
    </lineage>
</organism>
<evidence type="ECO:0000259" key="4">
    <source>
        <dbReference type="Pfam" id="PF12621"/>
    </source>
</evidence>
<feature type="domain" description="CSC1/OSCA1-like cytosolic" evidence="5">
    <location>
        <begin position="24"/>
        <end position="251"/>
    </location>
</feature>
<dbReference type="EMBL" id="MQTW01000338">
    <property type="protein sequence ID" value="RYC80664.1"/>
    <property type="molecule type" value="Genomic_DNA"/>
</dbReference>
<feature type="transmembrane region" description="Helical" evidence="2">
    <location>
        <begin position="486"/>
        <end position="509"/>
    </location>
</feature>
<dbReference type="Pfam" id="PF12621">
    <property type="entry name" value="PHM7_ext"/>
    <property type="match status" value="1"/>
</dbReference>
<reference evidence="6 7" key="1">
    <citation type="submission" date="2016-12" db="EMBL/GenBank/DDBJ databases">
        <title>Draft genome sequence of Fusarium oxysporum causing rot on Narcissus.</title>
        <authorList>
            <person name="Armitage A.D."/>
            <person name="Taylor A."/>
            <person name="Clarkson J.P."/>
            <person name="Harrison R.J."/>
            <person name="Jackson A.C."/>
        </authorList>
    </citation>
    <scope>NUCLEOTIDE SEQUENCE [LARGE SCALE GENOMIC DNA]</scope>
    <source>
        <strain evidence="6 7">N139</strain>
    </source>
</reference>
<dbReference type="InterPro" id="IPR003864">
    <property type="entry name" value="CSC1/OSCA1-like_7TM"/>
</dbReference>
<dbReference type="InterPro" id="IPR022257">
    <property type="entry name" value="PHM7_ext"/>
</dbReference>
<keyword evidence="1" id="KW-0175">Coiled coil</keyword>
<comment type="caution">
    <text evidence="6">The sequence shown here is derived from an EMBL/GenBank/DDBJ whole genome shotgun (WGS) entry which is preliminary data.</text>
</comment>
<evidence type="ECO:0000313" key="7">
    <source>
        <dbReference type="Proteomes" id="UP000290540"/>
    </source>
</evidence>
<proteinExistence type="predicted"/>
<sequence>MRAYVRVRQDYLTSTEHRLRPSSSTILVNSIPTDLCKKAKLREMFSVFPGGVKNVWINRDFRPLLKKIILRNAIHQRLEAAETELIKASQRAHQKRQKILDQESGKKRFGKTGNEIQVKVSDAKISTAPPILASEYEKYSRNETWMRFLDEKDRPTHRLPRFSWDWLPGFVTFGRKEDTIYWCRRELKELNSAIKIAQDSPSKCSIENSAFIQFHSQLAAHMACQSEIHHEPEHMSPRIIGFCPEEIIWKNVSLTHREEWLRAILTYSIVFTMISLWSIPVAWTGALSQIDQLIQHYDWFAFLGKTEVLRRSLSAIAGILPTAILAILLYILPSLLEVLAEFKGVKTLSLRDEFVQQFYFVFLFIQLFLVVSIASFFTTSIKELAANVRDIQRVSDLWDILARNLPKASNYFFSYMVLQSLSTSSATLLQIGSLLEHYVIAPLVDRTPRDMWTRRTKPRSVRWGSIFPVYTNFACIAMIYCITSPLISTFAILLFGLLWITQRYTILYIYQAEYDAGGVLYPRAINQTFTGLYVMELCLAGLFFIAKDERGRAACTVHGIIMVLVLVGTVLFQVFLNWRFGPLIRYLPVHLGDFNADVCHQVQTIGEGHFSMFTATRRDHIVSDMTHDCASAQKNRRTTEDAELSTKLRELTGTEREELEETAFDHIALNSRQPTVWIPKDNLEVSEDEIRQTNQFEGLISISNYGAILGDQGHVMCKRNPPDLSKFARVKL</sequence>
<feature type="coiled-coil region" evidence="1">
    <location>
        <begin position="71"/>
        <end position="98"/>
    </location>
</feature>
<keyword evidence="2" id="KW-0812">Transmembrane</keyword>
<dbReference type="AlphaFoldDB" id="A0A4Q2V249"/>
<dbReference type="PANTHER" id="PTHR13018:SF20">
    <property type="entry name" value="SPORULATION-SPECIFIC PROTEIN 75"/>
    <property type="match status" value="1"/>
</dbReference>
<name>A0A4Q2V249_FUSOX</name>
<feature type="transmembrane region" description="Helical" evidence="2">
    <location>
        <begin position="529"/>
        <end position="546"/>
    </location>
</feature>
<evidence type="ECO:0000259" key="5">
    <source>
        <dbReference type="Pfam" id="PF14703"/>
    </source>
</evidence>
<feature type="transmembrane region" description="Helical" evidence="2">
    <location>
        <begin position="260"/>
        <end position="279"/>
    </location>
</feature>
<feature type="domain" description="CSC1/OSCA1-like 7TM region" evidence="3">
    <location>
        <begin position="262"/>
        <end position="543"/>
    </location>
</feature>
<keyword evidence="2" id="KW-0472">Membrane</keyword>
<dbReference type="Proteomes" id="UP000290540">
    <property type="component" value="Unassembled WGS sequence"/>
</dbReference>
<accession>A0A4Q2V249</accession>
<dbReference type="Pfam" id="PF02714">
    <property type="entry name" value="RSN1_7TM"/>
    <property type="match status" value="1"/>
</dbReference>
<evidence type="ECO:0000256" key="2">
    <source>
        <dbReference type="SAM" id="Phobius"/>
    </source>
</evidence>
<feature type="domain" description="10TM putative phosphate transporter extracellular tail" evidence="4">
    <location>
        <begin position="653"/>
        <end position="723"/>
    </location>
</feature>
<dbReference type="InterPro" id="IPR045122">
    <property type="entry name" value="Csc1-like"/>
</dbReference>
<dbReference type="InterPro" id="IPR027815">
    <property type="entry name" value="CSC1/OSCA1-like_cyt"/>
</dbReference>
<protein>
    <submittedName>
        <fullName evidence="6">Uncharacterized protein</fullName>
    </submittedName>
</protein>
<keyword evidence="2" id="KW-1133">Transmembrane helix</keyword>
<evidence type="ECO:0000313" key="6">
    <source>
        <dbReference type="EMBL" id="RYC80664.1"/>
    </source>
</evidence>
<dbReference type="GO" id="GO:0005227">
    <property type="term" value="F:calcium-activated cation channel activity"/>
    <property type="evidence" value="ECO:0007669"/>
    <property type="project" value="InterPro"/>
</dbReference>
<evidence type="ECO:0000259" key="3">
    <source>
        <dbReference type="Pfam" id="PF02714"/>
    </source>
</evidence>
<feature type="transmembrane region" description="Helical" evidence="2">
    <location>
        <begin position="558"/>
        <end position="578"/>
    </location>
</feature>
<dbReference type="GO" id="GO:0005886">
    <property type="term" value="C:plasma membrane"/>
    <property type="evidence" value="ECO:0007669"/>
    <property type="project" value="TreeGrafter"/>
</dbReference>
<feature type="transmembrane region" description="Helical" evidence="2">
    <location>
        <begin position="357"/>
        <end position="377"/>
    </location>
</feature>
<dbReference type="PANTHER" id="PTHR13018">
    <property type="entry name" value="PROBABLE MEMBRANE PROTEIN DUF221-RELATED"/>
    <property type="match status" value="1"/>
</dbReference>
<dbReference type="Pfam" id="PF14703">
    <property type="entry name" value="PHM7_cyt"/>
    <property type="match status" value="1"/>
</dbReference>